<accession>A0A7R9ZLM5</accession>
<gene>
    <name evidence="1" type="ORF">CAUS1442_LOCUS3228</name>
</gene>
<name>A0A7R9ZLM5_9STRA</name>
<proteinExistence type="predicted"/>
<protein>
    <submittedName>
        <fullName evidence="1">Uncharacterized protein</fullName>
    </submittedName>
</protein>
<evidence type="ECO:0000313" key="1">
    <source>
        <dbReference type="EMBL" id="CAD8331129.1"/>
    </source>
</evidence>
<reference evidence="1" key="1">
    <citation type="submission" date="2021-01" db="EMBL/GenBank/DDBJ databases">
        <authorList>
            <person name="Corre E."/>
            <person name="Pelletier E."/>
            <person name="Niang G."/>
            <person name="Scheremetjew M."/>
            <person name="Finn R."/>
            <person name="Kale V."/>
            <person name="Holt S."/>
            <person name="Cochrane G."/>
            <person name="Meng A."/>
            <person name="Brown T."/>
            <person name="Cohen L."/>
        </authorList>
    </citation>
    <scope>NUCLEOTIDE SEQUENCE</scope>
    <source>
        <strain evidence="1">CCMP3328</strain>
    </source>
</reference>
<dbReference type="EMBL" id="HBEF01005233">
    <property type="protein sequence ID" value="CAD8331129.1"/>
    <property type="molecule type" value="Transcribed_RNA"/>
</dbReference>
<sequence>MSHPCAIEPDRIVLIAHACFRFAFACGAMARNQLLCSTLLLYQRTINSYSRELPSRFKKDIVIAAQTFSAGTVASSVVVTHGLNQVLENINLQDKVSAQDVDVLFAELGEGTGAIPVDVMMEIL</sequence>
<organism evidence="1">
    <name type="scientific">Craspedostauros australis</name>
    <dbReference type="NCBI Taxonomy" id="1486917"/>
    <lineage>
        <taxon>Eukaryota</taxon>
        <taxon>Sar</taxon>
        <taxon>Stramenopiles</taxon>
        <taxon>Ochrophyta</taxon>
        <taxon>Bacillariophyta</taxon>
        <taxon>Bacillariophyceae</taxon>
        <taxon>Bacillariophycidae</taxon>
        <taxon>Naviculales</taxon>
        <taxon>Naviculaceae</taxon>
        <taxon>Craspedostauros</taxon>
    </lineage>
</organism>
<dbReference type="AlphaFoldDB" id="A0A7R9ZLM5"/>